<protein>
    <submittedName>
        <fullName evidence="2">Uncharacterized protein</fullName>
    </submittedName>
</protein>
<feature type="region of interest" description="Disordered" evidence="1">
    <location>
        <begin position="181"/>
        <end position="204"/>
    </location>
</feature>
<dbReference type="EMBL" id="LR796923">
    <property type="protein sequence ID" value="CAB4175739.1"/>
    <property type="molecule type" value="Genomic_DNA"/>
</dbReference>
<accession>A0A6J5PV24</accession>
<organism evidence="2">
    <name type="scientific">uncultured Caudovirales phage</name>
    <dbReference type="NCBI Taxonomy" id="2100421"/>
    <lineage>
        <taxon>Viruses</taxon>
        <taxon>Duplodnaviria</taxon>
        <taxon>Heunggongvirae</taxon>
        <taxon>Uroviricota</taxon>
        <taxon>Caudoviricetes</taxon>
        <taxon>Peduoviridae</taxon>
        <taxon>Maltschvirus</taxon>
        <taxon>Maltschvirus maltsch</taxon>
    </lineage>
</organism>
<reference evidence="2" key="1">
    <citation type="submission" date="2020-05" db="EMBL/GenBank/DDBJ databases">
        <authorList>
            <person name="Chiriac C."/>
            <person name="Salcher M."/>
            <person name="Ghai R."/>
            <person name="Kavagutti S V."/>
        </authorList>
    </citation>
    <scope>NUCLEOTIDE SEQUENCE</scope>
</reference>
<evidence type="ECO:0000256" key="1">
    <source>
        <dbReference type="SAM" id="MobiDB-lite"/>
    </source>
</evidence>
<name>A0A6J5PV24_9CAUD</name>
<gene>
    <name evidence="2" type="ORF">UFOVP972_342</name>
</gene>
<proteinExistence type="predicted"/>
<evidence type="ECO:0000313" key="2">
    <source>
        <dbReference type="EMBL" id="CAB4175739.1"/>
    </source>
</evidence>
<sequence length="204" mass="22561">MKYIKYFNLMNEANEETLAIPTEKTPISGGKILFCKNKTAPLLIVYGGIPVGGRSSGDYMWDYVDKLNTKYHIFVATSHKVDGDSSYASILAQLEKYGIKPSSKVLYLFSGGYRPGMALLKNKASDFSKILLVDIWMKGSVISSFYIKFTKDNSAKVKYYYTDFGANNTVARDTIAKSASTSKKRSSGGMKSHMDTNLDAVSSL</sequence>